<gene>
    <name evidence="2" type="ORF">DR864_27405</name>
</gene>
<organism evidence="2 3">
    <name type="scientific">Runella rosea</name>
    <dbReference type="NCBI Taxonomy" id="2259595"/>
    <lineage>
        <taxon>Bacteria</taxon>
        <taxon>Pseudomonadati</taxon>
        <taxon>Bacteroidota</taxon>
        <taxon>Cytophagia</taxon>
        <taxon>Cytophagales</taxon>
        <taxon>Spirosomataceae</taxon>
        <taxon>Runella</taxon>
    </lineage>
</organism>
<dbReference type="Proteomes" id="UP000251993">
    <property type="component" value="Chromosome"/>
</dbReference>
<dbReference type="KEGG" id="run:DR864_27405"/>
<protein>
    <recommendedName>
        <fullName evidence="1">Helix-turn-helix domain-containing protein</fullName>
    </recommendedName>
</protein>
<name>A0A344TRD0_9BACT</name>
<sequence length="113" mass="12476">MSAGNLTPSPTTIALSLPQDQLELLQTIQEQNDKILAAMNASVWLSEEEAADRLKVSVSTLRKWRADGWLSYHKIEKVVLFQAAELDAEVKARGLVQASLSPLMKTATKRSRA</sequence>
<accession>A0A344TRD0</accession>
<dbReference type="SUPFAM" id="SSF46955">
    <property type="entry name" value="Putative DNA-binding domain"/>
    <property type="match status" value="1"/>
</dbReference>
<feature type="domain" description="Helix-turn-helix" evidence="1">
    <location>
        <begin position="44"/>
        <end position="88"/>
    </location>
</feature>
<dbReference type="EMBL" id="CP030850">
    <property type="protein sequence ID" value="AXE21201.1"/>
    <property type="molecule type" value="Genomic_DNA"/>
</dbReference>
<keyword evidence="3" id="KW-1185">Reference proteome</keyword>
<proteinExistence type="predicted"/>
<evidence type="ECO:0000313" key="3">
    <source>
        <dbReference type="Proteomes" id="UP000251993"/>
    </source>
</evidence>
<dbReference type="RefSeq" id="WP_114069962.1">
    <property type="nucleotide sequence ID" value="NZ_CP030850.1"/>
</dbReference>
<dbReference type="AlphaFoldDB" id="A0A344TRD0"/>
<dbReference type="Pfam" id="PF12728">
    <property type="entry name" value="HTH_17"/>
    <property type="match status" value="1"/>
</dbReference>
<dbReference type="InterPro" id="IPR009061">
    <property type="entry name" value="DNA-bd_dom_put_sf"/>
</dbReference>
<dbReference type="InterPro" id="IPR041657">
    <property type="entry name" value="HTH_17"/>
</dbReference>
<evidence type="ECO:0000313" key="2">
    <source>
        <dbReference type="EMBL" id="AXE21201.1"/>
    </source>
</evidence>
<reference evidence="2 3" key="1">
    <citation type="submission" date="2018-07" db="EMBL/GenBank/DDBJ databases">
        <title>Genome sequencing of Runella.</title>
        <authorList>
            <person name="Baek M.-G."/>
            <person name="Yi H."/>
        </authorList>
    </citation>
    <scope>NUCLEOTIDE SEQUENCE [LARGE SCALE GENOMIC DNA]</scope>
    <source>
        <strain evidence="2 3">HYN0085</strain>
    </source>
</reference>
<evidence type="ECO:0000259" key="1">
    <source>
        <dbReference type="Pfam" id="PF12728"/>
    </source>
</evidence>
<dbReference type="OrthoDB" id="965502at2"/>